<dbReference type="InterPro" id="IPR052575">
    <property type="entry name" value="SSU_processome_comp_20"/>
</dbReference>
<gene>
    <name evidence="6 7" type="primary">LOC115887869</name>
</gene>
<dbReference type="KEGG" id="soy:115887869"/>
<dbReference type="GeneID" id="115887869"/>
<accession>A0A6J2YIM9</accession>
<dbReference type="SUPFAM" id="SSF48371">
    <property type="entry name" value="ARM repeat"/>
    <property type="match status" value="3"/>
</dbReference>
<dbReference type="InterPro" id="IPR046523">
    <property type="entry name" value="UTP20_dom"/>
</dbReference>
<dbReference type="PANTHER" id="PTHR17695:SF11">
    <property type="entry name" value="SMALL SUBUNIT PROCESSOME COMPONENT 20 HOMOLOG"/>
    <property type="match status" value="1"/>
</dbReference>
<dbReference type="Pfam" id="PF07539">
    <property type="entry name" value="UTP20_N"/>
    <property type="match status" value="1"/>
</dbReference>
<name>A0A6J2YIM9_SITOR</name>
<proteinExistence type="predicted"/>
<dbReference type="GO" id="GO:0032040">
    <property type="term" value="C:small-subunit processome"/>
    <property type="evidence" value="ECO:0007669"/>
    <property type="project" value="TreeGrafter"/>
</dbReference>
<feature type="domain" description="U3 small nucleolar RNA-associated protein 20 C-terminal" evidence="4">
    <location>
        <begin position="2322"/>
        <end position="2660"/>
    </location>
</feature>
<evidence type="ECO:0000313" key="5">
    <source>
        <dbReference type="Proteomes" id="UP000504635"/>
    </source>
</evidence>
<dbReference type="RefSeq" id="XP_030763252.1">
    <property type="nucleotide sequence ID" value="XM_030907392.1"/>
</dbReference>
<evidence type="ECO:0000259" key="2">
    <source>
        <dbReference type="Pfam" id="PF07539"/>
    </source>
</evidence>
<sequence>MKNKSAKHKDTNTFKFQPFSERLSNINIDIFHKIRHEYESTTEEQECYFYQTVQKWNTLNLTEAYSQFKKEIRISNCILLPELLLEKHNVIYALIRHIKQGNPLCLQPLLEILVALVQDLQKEFYPYYSQFLDILIELLNTKDTEVLESIFTCLAYMFKYLWRHFIKHINNVFNSLLPLLSDDKPDYINSFAAESFAFVARKVKDKEAFLELLLNSVKKQSDSISGCGMLLFEVIKGVNDQFHSCAEQYLSFLLESLLNQRYSQDVLFKIIEHMFMNIAMKIHPTKIDLVWDILLKLLSNLEEQHKGDSCVDSELIVILKLLGQMVEYRGGKLLLKSTNVMHRLSALFDLSNINESVLLILIQISVSILLSPNIRLPQEEASLIIRKILCLDNKQLLLYFVDNISSSSSFEMLILPIFLRKCGVYQFDKEYCQILTKLLLRKAPLSFNGIHFSEWRKYIIDFKEFNELVFSKLKSSIDLQWEKDYTSYVSALICFQHLVVPINKRSMVMEILGKHLEVLLKSLETVDCENDTFQLIFLLNVLVETIAHMEFKVLIRKHFYMILSVLLRFSTDIKYLISLKTLSLLVTIFNDDEEIITMDVLNQIDAKCVVNFSSPYHEMRLYTAHIYKSFEALTYFDLKHSDDPEVPQEKWKVFSLIYEIESIEPSVHTYREQLNRLQKLNFDKPQMIMCSKTTFKLVPVRYMCGVLYINFKLLWEPVLKIIQSYAHGFVSNIFWSVFGLELKSAVNNIHNPLKNSMVSLESDLDVLRELYQQCQHLSTQPDFANYRRLLWKGLSLFSSVAESKTRDLSELFLNFIENEYNRNQNALGPVCNIKEFSDQEGEGYTNSEVVESVKENDDGDIHIKHFGKTGRHSVLTLLLEKLSVFSKFKSPKSAYREPELYQLYFDLLKHKNSTIQKAALDCIMTYKFKYLLPYKEHLYNLVDDKNLKHALVNFRVDKETTEIQKEHRENLIPVILQIVFSKMSAKTGLRTGGKASSQNRRIIILKYLAGCEEHEMLAFLKKAFFIYSSYIDEDEVKLVENVCNGVDLEKCLAPKKLLSTINLLNIILEQFGGLMGDQVLTYLLKILLVIGALVNGITINIQTAHSGYLSTLKTVRIAAITFLGSFFNKFEHYAWTDNQITAIFTCFVWPYLDKLNIDGIHSPTALLKLFKQWGSNPKYFMLLVKHKVDDPNQYILSHIIELLNNNKSHMSVVMTIYDIIENMLKYEEEEDEVRLKVSNIKSIEKSFFSKIGTNIKLNYGSSILLPHIPDILKKIKCKLESKSKNLNECELFILSRISELVWESEISDQVLTIILPIALKKSSADEHIILKLLDTILNLIRNVHNPEIHLPNLIPLFSEVSYASSRKVLIKILEQISEKCPDFTNTASLVSELNAFDVNWIDQPDFQRRQNAFKLIENQMDEDKIDMHLGTLLIHNCFNLMRNENDLALKDTSCHVLKCVCPYLIRKYESNYKSLDNILTNCLFMLIKKGMRSNNNNLRNECISLLGHVARECPTSHFILRDLSRFCNKDDLEVDIFENLTHLQIHRHARAMLKLSQIIQEQKIYPNPKTLGQFVLPLAWYYLCSDKFVGKNSIIDASIEMIGTVCKILPWHQYEGILKYSLSVLRNKAQYQKQLVRLVVVILDSFHFDLTKGYVDLNTEAETPTPIADENNENDLPLLDEQETDNTEEDTYIDDDVKIFGKNTVLCKSTATRVLKTIQTILLPQLHRSLAELTQYDHSHKVNRKKTSIEKEEEDLARVPISLAVVKLLQRLPKEILELNLPRVFLKLCTFLKSRLESVRKIARETLQKIMGTLGTKYLRMLIAEMAPLFNRGFQVHVLVFTVHGVLRSLKDAYEPHDIDEVLLTVVNLCTADLFGVLSEEKEIVKITVKVAEAKASKSYDTLQILAQYMTEKCLMDLVLPLKQIIEVNHSHKIIHKVQEALRYIVLGLIENKFISNESLLKFAYGLSAQKILELLPTKTPSKGDSKTKQVIEKEDCFIIPKIPGNRTMYRELNVKMSSNTNSYILVEFGLRLCLMLLKKERLRDNMYKPYIDPFIVIFRNCLKSKHVKLCTLTLQCLQWVMKDELPQMSQHIKSIASDMFSILHKYAASGLSKGDNFDLVVSAFKAMAVLVRDVKYYVIDTNQLKTLLLYVEQDMHNYERQATAFSLLKAIITRKLIVPEMHSVMSKVAELSITSEINYVRTQARLVFHQFIMEYPLGNSIDKHLGFYIAQLSFELQDGRVSAIEMIHTLINTFPLSVLKSHASTLLITLGARLVNDDVPECRRMIASCISSMLTRLPKSDRNPLFEMLCLWLKDKEMNHRRMAVQICGIFVNVEKGEFESRLSVMIPLILKQFGLTNQGAGKFVKLKKEKVLSDGVQKNRDHHYYQVLQLILKICEECPSFLKNKNEIELLGFHVQTLLGYPHEWVRLSSAQFLGYILSSMDIDHLSMLLLNNESEQGYLCGDPENYIKALTLDLCDQLQPGKVNSDLAEQVIKNLVFISRVLQKVPETSNKKINLLWLTKLMRKIINLEVIKDSSSIILRTEIFKWIAGIGAILDVVNIKSILNHLLAPLVREMITTEEKNAPLRQLSKEVARYLKNKVGVELYTKTLQSLQQNLEVKRAERKRARSQLAVTDPESYAQKRIKMHAKKKITKKRKLEELRGKKNFKRRKVVDLEDNSDVL</sequence>
<dbReference type="Pfam" id="PF20416">
    <property type="entry name" value="UTP20"/>
    <property type="match status" value="1"/>
</dbReference>
<keyword evidence="5" id="KW-1185">Reference proteome</keyword>
<feature type="coiled-coil region" evidence="1">
    <location>
        <begin position="2604"/>
        <end position="2631"/>
    </location>
</feature>
<protein>
    <submittedName>
        <fullName evidence="6 7">Small subunit processome component 20 homolog</fullName>
    </submittedName>
</protein>
<dbReference type="Pfam" id="PF23099">
    <property type="entry name" value="UTP20_C"/>
    <property type="match status" value="1"/>
</dbReference>
<dbReference type="InterPro" id="IPR016024">
    <property type="entry name" value="ARM-type_fold"/>
</dbReference>
<dbReference type="InterPro" id="IPR011430">
    <property type="entry name" value="UTP20_N"/>
</dbReference>
<dbReference type="Proteomes" id="UP000504635">
    <property type="component" value="Unplaced"/>
</dbReference>
<dbReference type="InterPro" id="IPR011989">
    <property type="entry name" value="ARM-like"/>
</dbReference>
<dbReference type="OrthoDB" id="360653at2759"/>
<dbReference type="PANTHER" id="PTHR17695">
    <property type="entry name" value="SMALL SUBUNIT PROCESSOME COMPONENT 20 HOMOLOG"/>
    <property type="match status" value="1"/>
</dbReference>
<dbReference type="InterPro" id="IPR057525">
    <property type="entry name" value="UTP20_C"/>
</dbReference>
<feature type="domain" description="U3 small nucleolar RNA-associated protein 20 N-terminal" evidence="2">
    <location>
        <begin position="878"/>
        <end position="1495"/>
    </location>
</feature>
<evidence type="ECO:0000313" key="7">
    <source>
        <dbReference type="RefSeq" id="XP_030763252.1"/>
    </source>
</evidence>
<evidence type="ECO:0000259" key="4">
    <source>
        <dbReference type="Pfam" id="PF23099"/>
    </source>
</evidence>
<evidence type="ECO:0000313" key="6">
    <source>
        <dbReference type="RefSeq" id="XP_030763250.1"/>
    </source>
</evidence>
<dbReference type="GO" id="GO:0030686">
    <property type="term" value="C:90S preribosome"/>
    <property type="evidence" value="ECO:0007669"/>
    <property type="project" value="TreeGrafter"/>
</dbReference>
<evidence type="ECO:0000256" key="1">
    <source>
        <dbReference type="SAM" id="Coils"/>
    </source>
</evidence>
<dbReference type="RefSeq" id="XP_030763250.1">
    <property type="nucleotide sequence ID" value="XM_030907390.1"/>
</dbReference>
<organism evidence="5 7">
    <name type="scientific">Sitophilus oryzae</name>
    <name type="common">Rice weevil</name>
    <name type="synonym">Curculio oryzae</name>
    <dbReference type="NCBI Taxonomy" id="7048"/>
    <lineage>
        <taxon>Eukaryota</taxon>
        <taxon>Metazoa</taxon>
        <taxon>Ecdysozoa</taxon>
        <taxon>Arthropoda</taxon>
        <taxon>Hexapoda</taxon>
        <taxon>Insecta</taxon>
        <taxon>Pterygota</taxon>
        <taxon>Neoptera</taxon>
        <taxon>Endopterygota</taxon>
        <taxon>Coleoptera</taxon>
        <taxon>Polyphaga</taxon>
        <taxon>Cucujiformia</taxon>
        <taxon>Curculionidae</taxon>
        <taxon>Dryophthorinae</taxon>
        <taxon>Sitophilus</taxon>
    </lineage>
</organism>
<dbReference type="Gene3D" id="1.25.10.10">
    <property type="entry name" value="Leucine-rich Repeat Variant"/>
    <property type="match status" value="3"/>
</dbReference>
<reference evidence="6 7" key="1">
    <citation type="submission" date="2025-04" db="UniProtKB">
        <authorList>
            <consortium name="RefSeq"/>
        </authorList>
    </citation>
    <scope>IDENTIFICATION</scope>
    <source>
        <tissue evidence="6 7">Gonads</tissue>
    </source>
</reference>
<feature type="domain" description="U3 small nucleolar RNA-associated protein 20" evidence="3">
    <location>
        <begin position="1751"/>
        <end position="1967"/>
    </location>
</feature>
<keyword evidence="1" id="KW-0175">Coiled coil</keyword>
<evidence type="ECO:0000259" key="3">
    <source>
        <dbReference type="Pfam" id="PF20416"/>
    </source>
</evidence>